<name>A0A850F2K5_9BACL</name>
<evidence type="ECO:0000313" key="2">
    <source>
        <dbReference type="Proteomes" id="UP000564806"/>
    </source>
</evidence>
<evidence type="ECO:0000313" key="1">
    <source>
        <dbReference type="EMBL" id="NUU64261.1"/>
    </source>
</evidence>
<dbReference type="Proteomes" id="UP000564806">
    <property type="component" value="Unassembled WGS sequence"/>
</dbReference>
<sequence length="153" mass="16551">MILTVLAAALLLLLASGWLAYQNSRLIAGRKGSGAAVHTPSRRYSVFSQATPCQLGDSGRGHLFSLRLPLESAASVTEGQGYAWVTLCRDDTGQGEMLLPDAQRYMLSRIRQLAGQGQPIEYVAYVEEGVSDLEQELILNLESAVKEAVQLAD</sequence>
<proteinExistence type="predicted"/>
<dbReference type="AlphaFoldDB" id="A0A850F2K5"/>
<gene>
    <name evidence="1" type="ORF">HPT30_28305</name>
</gene>
<dbReference type="RefSeq" id="WP_175374592.1">
    <property type="nucleotide sequence ID" value="NZ_JABWCS010000221.1"/>
</dbReference>
<accession>A0A850F2K5</accession>
<keyword evidence="2" id="KW-1185">Reference proteome</keyword>
<reference evidence="1" key="1">
    <citation type="submission" date="2020-06" db="EMBL/GenBank/DDBJ databases">
        <title>Paenibacillus sp. nov., isolated from soil.</title>
        <authorList>
            <person name="Seo Y.L."/>
        </authorList>
    </citation>
    <scope>NUCLEOTIDE SEQUENCE [LARGE SCALE GENOMIC DNA]</scope>
    <source>
        <strain evidence="1">JW14</strain>
    </source>
</reference>
<organism evidence="1 2">
    <name type="scientific">Paenibacillus agri</name>
    <dbReference type="NCBI Taxonomy" id="2744309"/>
    <lineage>
        <taxon>Bacteria</taxon>
        <taxon>Bacillati</taxon>
        <taxon>Bacillota</taxon>
        <taxon>Bacilli</taxon>
        <taxon>Bacillales</taxon>
        <taxon>Paenibacillaceae</taxon>
        <taxon>Paenibacillus</taxon>
    </lineage>
</organism>
<comment type="caution">
    <text evidence="1">The sequence shown here is derived from an EMBL/GenBank/DDBJ whole genome shotgun (WGS) entry which is preliminary data.</text>
</comment>
<dbReference type="EMBL" id="JABWCS010000221">
    <property type="protein sequence ID" value="NUU64261.1"/>
    <property type="molecule type" value="Genomic_DNA"/>
</dbReference>
<protein>
    <submittedName>
        <fullName evidence="1">Uncharacterized protein</fullName>
    </submittedName>
</protein>